<dbReference type="RefSeq" id="WP_036794865.1">
    <property type="nucleotide sequence ID" value="NZ_LN794352.1"/>
</dbReference>
<dbReference type="PANTHER" id="PTHR22911:SF134">
    <property type="entry name" value="DMT FAMILY TRANSPORTER"/>
    <property type="match status" value="1"/>
</dbReference>
<dbReference type="Pfam" id="PF00892">
    <property type="entry name" value="EamA"/>
    <property type="match status" value="2"/>
</dbReference>
<dbReference type="Proteomes" id="UP000241426">
    <property type="component" value="Unassembled WGS sequence"/>
</dbReference>
<proteinExistence type="predicted"/>
<organism evidence="2 3">
    <name type="scientific">Photobacterium kishitanii</name>
    <dbReference type="NCBI Taxonomy" id="318456"/>
    <lineage>
        <taxon>Bacteria</taxon>
        <taxon>Pseudomonadati</taxon>
        <taxon>Pseudomonadota</taxon>
        <taxon>Gammaproteobacteria</taxon>
        <taxon>Vibrionales</taxon>
        <taxon>Vibrionaceae</taxon>
        <taxon>Photobacterium</taxon>
    </lineage>
</organism>
<feature type="domain" description="EamA" evidence="1">
    <location>
        <begin position="6"/>
        <end position="140"/>
    </location>
</feature>
<dbReference type="SUPFAM" id="SSF103481">
    <property type="entry name" value="Multidrug resistance efflux transporter EmrE"/>
    <property type="match status" value="1"/>
</dbReference>
<dbReference type="AlphaFoldDB" id="A0A0B7J8E8"/>
<name>A0A0B7J8E8_9GAMM</name>
<comment type="caution">
    <text evidence="2">The sequence shown here is derived from an EMBL/GenBank/DDBJ whole genome shotgun (WGS) entry which is preliminary data.</text>
</comment>
<sequence>MKNNKLGLLYSSITLLFWGILPIALKLSEEFIDATSLSWFRFFIAFIIIFIIQLSSNNLNQFRKITKIEAIKLLFAGVFLTLNYVTFVLTLKYLSPGEAQLNFQVAPFFLAFGSLLFFKERLSAIQLSCLFTLAIGIILFFHPNISGHINTGSKVLIGVGIIEFSALSWACYTLLQKSLMAKLSTSNVLLCVFGIGMVLLTPLTDFTRLTTLTGFDWSIALFCAFNTLIAYSALAKALVFWPAAQVSAVVAVAPVISFTSTAFVVAMGWWPNLIKAHHLSSLSIIGIIVIVGSVAVMQLLPHLLTQNKQIEQPN</sequence>
<dbReference type="Gene3D" id="1.10.3730.20">
    <property type="match status" value="1"/>
</dbReference>
<reference evidence="2 3" key="1">
    <citation type="submission" date="2018-01" db="EMBL/GenBank/DDBJ databases">
        <title>Whole genome sequencing of Histamine producing bacteria.</title>
        <authorList>
            <person name="Butler K."/>
        </authorList>
    </citation>
    <scope>NUCLEOTIDE SEQUENCE [LARGE SCALE GENOMIC DNA]</scope>
    <source>
        <strain evidence="2 3">FS-7.2</strain>
    </source>
</reference>
<dbReference type="InterPro" id="IPR000620">
    <property type="entry name" value="EamA_dom"/>
</dbReference>
<accession>A0A0B7J8E8</accession>
<dbReference type="eggNOG" id="COG0697">
    <property type="taxonomic scope" value="Bacteria"/>
</dbReference>
<dbReference type="GO" id="GO:0016020">
    <property type="term" value="C:membrane"/>
    <property type="evidence" value="ECO:0007669"/>
    <property type="project" value="InterPro"/>
</dbReference>
<dbReference type="InterPro" id="IPR037185">
    <property type="entry name" value="EmrE-like"/>
</dbReference>
<dbReference type="PANTHER" id="PTHR22911">
    <property type="entry name" value="ACYL-MALONYL CONDENSING ENZYME-RELATED"/>
    <property type="match status" value="1"/>
</dbReference>
<evidence type="ECO:0000259" key="1">
    <source>
        <dbReference type="Pfam" id="PF00892"/>
    </source>
</evidence>
<dbReference type="EMBL" id="PYNF01000005">
    <property type="protein sequence ID" value="PSU99726.1"/>
    <property type="molecule type" value="Genomic_DNA"/>
</dbReference>
<evidence type="ECO:0000313" key="3">
    <source>
        <dbReference type="Proteomes" id="UP000241426"/>
    </source>
</evidence>
<feature type="domain" description="EamA" evidence="1">
    <location>
        <begin position="158"/>
        <end position="291"/>
    </location>
</feature>
<dbReference type="GeneID" id="29944308"/>
<evidence type="ECO:0000313" key="2">
    <source>
        <dbReference type="EMBL" id="PSU99726.1"/>
    </source>
</evidence>
<accession>A0A2T3KJM8</accession>
<protein>
    <submittedName>
        <fullName evidence="2">EamA/RhaT family transporter</fullName>
    </submittedName>
</protein>
<gene>
    <name evidence="2" type="ORF">C9J27_08815</name>
</gene>